<dbReference type="PANTHER" id="PTHR34397">
    <property type="entry name" value="OS05G0237600 PROTEIN"/>
    <property type="match status" value="1"/>
</dbReference>
<evidence type="ECO:0000313" key="7">
    <source>
        <dbReference type="EnsemblPlants" id="LPERR01G38760.1"/>
    </source>
</evidence>
<feature type="region of interest" description="Disordered" evidence="6">
    <location>
        <begin position="372"/>
        <end position="435"/>
    </location>
</feature>
<sequence length="478" mass="52717">MSPSRNTPRSLRHDTAVSPNSKQRQGASSGSVVVVEAPPGRICEEEEKEIAYALKLSTLGVSEPEPPRPKSSISNDSLLPPKKRKAPFFDLGMLGGDVKQQQHMAVVDPALRRELDRGLIKFGKTPVTEEFTSKKKNQVASTLEPPQPKEKLMSSAIRAAAAASSRSWPPTKIITTSNGTSSSGIPPLPPPPPNRNRYSNCSARVRRRLVELDATEPVYVCEKALKRSDVHLNQNRLLISCKRDQLAASPITGLFTAAETAAVQEQDEEEDKRKRREDKPKRGLRVTMLDDAGYEYAMLCRYLNSNGGYRFIEEWGKFLRNNGLSIQRNADWVRNVVVRLLAFRSRRLPGAELSGHRDGALGFVVLYEEFDGDEDDDEDDEEEYMVNAHRAKPEKKKNNERKEEDDDVKASTSRSAAAAAAATRAPRRSLDKEGSLITKGIGGIVKLGKDLSSSSSSSSSECDGSEKPSSVKQEKADD</sequence>
<name>A0A0D9VAF4_9ORYZ</name>
<dbReference type="HOGENOM" id="CLU_571576_0_0_1"/>
<keyword evidence="8" id="KW-1185">Reference proteome</keyword>
<keyword evidence="5" id="KW-0539">Nucleus</keyword>
<feature type="region of interest" description="Disordered" evidence="6">
    <location>
        <begin position="447"/>
        <end position="478"/>
    </location>
</feature>
<evidence type="ECO:0000256" key="3">
    <source>
        <dbReference type="ARBA" id="ARBA00023125"/>
    </source>
</evidence>
<keyword evidence="3" id="KW-0238">DNA-binding</keyword>
<reference evidence="8" key="2">
    <citation type="submission" date="2013-12" db="EMBL/GenBank/DDBJ databases">
        <authorList>
            <person name="Yu Y."/>
            <person name="Lee S."/>
            <person name="de Baynast K."/>
            <person name="Wissotski M."/>
            <person name="Liu L."/>
            <person name="Talag J."/>
            <person name="Goicoechea J."/>
            <person name="Angelova A."/>
            <person name="Jetty R."/>
            <person name="Kudrna D."/>
            <person name="Golser W."/>
            <person name="Rivera L."/>
            <person name="Zhang J."/>
            <person name="Wing R."/>
        </authorList>
    </citation>
    <scope>NUCLEOTIDE SEQUENCE</scope>
</reference>
<dbReference type="SUPFAM" id="SSF101936">
    <property type="entry name" value="DNA-binding pseudobarrel domain"/>
    <property type="match status" value="1"/>
</dbReference>
<comment type="subcellular location">
    <subcellularLocation>
        <location evidence="1">Nucleus</location>
    </subcellularLocation>
</comment>
<feature type="region of interest" description="Disordered" evidence="6">
    <location>
        <begin position="58"/>
        <end position="82"/>
    </location>
</feature>
<feature type="region of interest" description="Disordered" evidence="6">
    <location>
        <begin position="163"/>
        <end position="198"/>
    </location>
</feature>
<dbReference type="GO" id="GO:0005634">
    <property type="term" value="C:nucleus"/>
    <property type="evidence" value="ECO:0007669"/>
    <property type="project" value="UniProtKB-SubCell"/>
</dbReference>
<feature type="compositionally biased region" description="Acidic residues" evidence="6">
    <location>
        <begin position="372"/>
        <end position="384"/>
    </location>
</feature>
<dbReference type="EnsemblPlants" id="LPERR01G38760.1">
    <property type="protein sequence ID" value="LPERR01G38760.1"/>
    <property type="gene ID" value="LPERR01G38760"/>
</dbReference>
<dbReference type="Gramene" id="LPERR01G38760.1">
    <property type="protein sequence ID" value="LPERR01G38760.1"/>
    <property type="gene ID" value="LPERR01G38760"/>
</dbReference>
<dbReference type="Gene3D" id="2.40.330.10">
    <property type="entry name" value="DNA-binding pseudobarrel domain"/>
    <property type="match status" value="1"/>
</dbReference>
<evidence type="ECO:0000256" key="2">
    <source>
        <dbReference type="ARBA" id="ARBA00023015"/>
    </source>
</evidence>
<proteinExistence type="predicted"/>
<keyword evidence="2" id="KW-0805">Transcription regulation</keyword>
<protein>
    <submittedName>
        <fullName evidence="7">Uncharacterized protein</fullName>
    </submittedName>
</protein>
<dbReference type="InterPro" id="IPR015300">
    <property type="entry name" value="DNA-bd_pseudobarrel_sf"/>
</dbReference>
<evidence type="ECO:0000256" key="1">
    <source>
        <dbReference type="ARBA" id="ARBA00004123"/>
    </source>
</evidence>
<evidence type="ECO:0000256" key="4">
    <source>
        <dbReference type="ARBA" id="ARBA00023163"/>
    </source>
</evidence>
<dbReference type="Proteomes" id="UP000032180">
    <property type="component" value="Chromosome 1"/>
</dbReference>
<reference evidence="7 8" key="1">
    <citation type="submission" date="2012-08" db="EMBL/GenBank/DDBJ databases">
        <title>Oryza genome evolution.</title>
        <authorList>
            <person name="Wing R.A."/>
        </authorList>
    </citation>
    <scope>NUCLEOTIDE SEQUENCE</scope>
</reference>
<reference evidence="7" key="3">
    <citation type="submission" date="2015-04" db="UniProtKB">
        <authorList>
            <consortium name="EnsemblPlants"/>
        </authorList>
    </citation>
    <scope>IDENTIFICATION</scope>
</reference>
<dbReference type="eggNOG" id="KOG0205">
    <property type="taxonomic scope" value="Eukaryota"/>
</dbReference>
<feature type="region of interest" description="Disordered" evidence="6">
    <location>
        <begin position="1"/>
        <end position="33"/>
    </location>
</feature>
<feature type="compositionally biased region" description="Low complexity" evidence="6">
    <location>
        <begin position="163"/>
        <end position="185"/>
    </location>
</feature>
<organism evidence="7 8">
    <name type="scientific">Leersia perrieri</name>
    <dbReference type="NCBI Taxonomy" id="77586"/>
    <lineage>
        <taxon>Eukaryota</taxon>
        <taxon>Viridiplantae</taxon>
        <taxon>Streptophyta</taxon>
        <taxon>Embryophyta</taxon>
        <taxon>Tracheophyta</taxon>
        <taxon>Spermatophyta</taxon>
        <taxon>Magnoliopsida</taxon>
        <taxon>Liliopsida</taxon>
        <taxon>Poales</taxon>
        <taxon>Poaceae</taxon>
        <taxon>BOP clade</taxon>
        <taxon>Oryzoideae</taxon>
        <taxon>Oryzeae</taxon>
        <taxon>Oryzinae</taxon>
        <taxon>Leersia</taxon>
    </lineage>
</organism>
<evidence type="ECO:0000256" key="5">
    <source>
        <dbReference type="ARBA" id="ARBA00023242"/>
    </source>
</evidence>
<dbReference type="STRING" id="77586.A0A0D9VAF4"/>
<dbReference type="GO" id="GO:0003677">
    <property type="term" value="F:DNA binding"/>
    <property type="evidence" value="ECO:0007669"/>
    <property type="project" value="UniProtKB-KW"/>
</dbReference>
<feature type="compositionally biased region" description="Polar residues" evidence="6">
    <location>
        <begin position="17"/>
        <end position="27"/>
    </location>
</feature>
<dbReference type="PANTHER" id="PTHR34397:SF15">
    <property type="entry name" value="OS08G0282100 PROTEIN"/>
    <property type="match status" value="1"/>
</dbReference>
<dbReference type="AlphaFoldDB" id="A0A0D9VAF4"/>
<feature type="compositionally biased region" description="Low complexity" evidence="6">
    <location>
        <begin position="410"/>
        <end position="424"/>
    </location>
</feature>
<evidence type="ECO:0000256" key="6">
    <source>
        <dbReference type="SAM" id="MobiDB-lite"/>
    </source>
</evidence>
<keyword evidence="4" id="KW-0804">Transcription</keyword>
<evidence type="ECO:0000313" key="8">
    <source>
        <dbReference type="Proteomes" id="UP000032180"/>
    </source>
</evidence>
<accession>A0A0D9VAF4</accession>